<proteinExistence type="predicted"/>
<reference evidence="7" key="1">
    <citation type="submission" date="2013-12" db="EMBL/GenBank/DDBJ databases">
        <title>The Genome Sequence of Aphanomyces invadans NJM9701.</title>
        <authorList>
            <consortium name="The Broad Institute Genomics Platform"/>
            <person name="Russ C."/>
            <person name="Tyler B."/>
            <person name="van West P."/>
            <person name="Dieguez-Uribeondo J."/>
            <person name="Young S.K."/>
            <person name="Zeng Q."/>
            <person name="Gargeya S."/>
            <person name="Fitzgerald M."/>
            <person name="Abouelleil A."/>
            <person name="Alvarado L."/>
            <person name="Chapman S.B."/>
            <person name="Gainer-Dewar J."/>
            <person name="Goldberg J."/>
            <person name="Griggs A."/>
            <person name="Gujja S."/>
            <person name="Hansen M."/>
            <person name="Howarth C."/>
            <person name="Imamovic A."/>
            <person name="Ireland A."/>
            <person name="Larimer J."/>
            <person name="McCowan C."/>
            <person name="Murphy C."/>
            <person name="Pearson M."/>
            <person name="Poon T.W."/>
            <person name="Priest M."/>
            <person name="Roberts A."/>
            <person name="Saif S."/>
            <person name="Shea T."/>
            <person name="Sykes S."/>
            <person name="Wortman J."/>
            <person name="Nusbaum C."/>
            <person name="Birren B."/>
        </authorList>
    </citation>
    <scope>NUCLEOTIDE SEQUENCE [LARGE SCALE GENOMIC DNA]</scope>
    <source>
        <strain evidence="7">NJM9701</strain>
    </source>
</reference>
<feature type="region of interest" description="Disordered" evidence="5">
    <location>
        <begin position="476"/>
        <end position="559"/>
    </location>
</feature>
<dbReference type="GO" id="GO:0008270">
    <property type="term" value="F:zinc ion binding"/>
    <property type="evidence" value="ECO:0007669"/>
    <property type="project" value="UniProtKB-KW"/>
</dbReference>
<dbReference type="PANTHER" id="PTHR13510">
    <property type="entry name" value="FYVE-FINGER-CONTAINING RAB5 EFFECTOR PROTEIN RABENOSYN-5-RELATED"/>
    <property type="match status" value="1"/>
</dbReference>
<dbReference type="OrthoDB" id="5403181at2759"/>
<evidence type="ECO:0000256" key="3">
    <source>
        <dbReference type="ARBA" id="ARBA00022833"/>
    </source>
</evidence>
<dbReference type="RefSeq" id="XP_008877859.1">
    <property type="nucleotide sequence ID" value="XM_008879637.1"/>
</dbReference>
<dbReference type="PROSITE" id="PS50178">
    <property type="entry name" value="ZF_FYVE"/>
    <property type="match status" value="1"/>
</dbReference>
<evidence type="ECO:0000256" key="1">
    <source>
        <dbReference type="ARBA" id="ARBA00022723"/>
    </source>
</evidence>
<evidence type="ECO:0000256" key="4">
    <source>
        <dbReference type="PROSITE-ProRule" id="PRU00091"/>
    </source>
</evidence>
<dbReference type="eggNOG" id="ENOG502QPNE">
    <property type="taxonomic scope" value="Eukaryota"/>
</dbReference>
<name>A0A024TJK6_9STRA</name>
<sequence>MTGKFPLPPNFFRCPPLTADESNYMCGLARKSLLDLVRHSRIEGGPIKWTLDSDESGLQIYSGEDPTAPSEMRFLCSTTEVMATIEEAASLFRLETTELFREYLRMFAKDLLDAASLYTLAMPTEQHPRHYIGVKWTCLESPTSLIKNRDWCYLECQDDFEINGRRGWARSLNSIKLPCCPDLQNSLGIVRASFYRTGYVFLETDRPGYLQVLHAIQVDFKGNVPSWVVKIGMKKRARSIGEIDQYLREKRLSGEKFLVDHELVPKVARSKCFLCHKKYGAFTKKHNCRRCGEVVCSSCSKFWNVEMNSHRVHVRVCSACSIGAFNKGLPSVQAFPDNVSMTSIDASTKAVPFDRKSALAPTTPRQGQAKREMLEKQRTKARDDIAVQAHSKDTSSTKPLQQPRPAAAAVQGSSTPPVAPVAYDAAQVHQHGRSYPRYDDDRRGQHYDATDDPDKSESFHDYAPLNARNLEIFSQQRGRPPPQLHDRFDMPPPQHPSYASDDRYYDHDRHPSRQADEDPYYRPRHGYDYPTEASALGADEHCYSGQPPRDRRYDSSYYRDQPLEYNAYRDDRYAPYGQQQQQHWRYDDVPDHREYYEEDRYYNDRRGAPDAYQAYSRYNDPRAPPPRYHDRYDDYRYEDGTVADEDMFTGSSTRDYPSENGYLPRGEGRYPPQDEDDSYLRRDEDSVGEGRRRADDARPPHVSDTDDQAPRPPNAKDADLAALFKQMEALGLKVADGESSQQQLLALYKHLQQMNLESTLASPEAA</sequence>
<feature type="compositionally biased region" description="Basic and acidic residues" evidence="5">
    <location>
        <begin position="678"/>
        <end position="704"/>
    </location>
</feature>
<dbReference type="VEuPathDB" id="FungiDB:H310_12556"/>
<dbReference type="EMBL" id="KI913991">
    <property type="protein sequence ID" value="ETV93517.1"/>
    <property type="molecule type" value="Genomic_DNA"/>
</dbReference>
<dbReference type="SMART" id="SM00064">
    <property type="entry name" value="FYVE"/>
    <property type="match status" value="1"/>
</dbReference>
<keyword evidence="3" id="KW-0862">Zinc</keyword>
<keyword evidence="2 4" id="KW-0863">Zinc-finger</keyword>
<feature type="region of interest" description="Disordered" evidence="5">
    <location>
        <begin position="354"/>
        <end position="460"/>
    </location>
</feature>
<protein>
    <recommendedName>
        <fullName evidence="6">FYVE-type domain-containing protein</fullName>
    </recommendedName>
</protein>
<dbReference type="Gene3D" id="3.30.530.20">
    <property type="match status" value="1"/>
</dbReference>
<dbReference type="InterPro" id="IPR011011">
    <property type="entry name" value="Znf_FYVE_PHD"/>
</dbReference>
<dbReference type="AlphaFoldDB" id="A0A024TJK6"/>
<feature type="region of interest" description="Disordered" evidence="5">
    <location>
        <begin position="641"/>
        <end position="718"/>
    </location>
</feature>
<dbReference type="InterPro" id="IPR000306">
    <property type="entry name" value="Znf_FYVE"/>
</dbReference>
<dbReference type="SUPFAM" id="SSF57903">
    <property type="entry name" value="FYVE/PHD zinc finger"/>
    <property type="match status" value="1"/>
</dbReference>
<organism evidence="7">
    <name type="scientific">Aphanomyces invadans</name>
    <dbReference type="NCBI Taxonomy" id="157072"/>
    <lineage>
        <taxon>Eukaryota</taxon>
        <taxon>Sar</taxon>
        <taxon>Stramenopiles</taxon>
        <taxon>Oomycota</taxon>
        <taxon>Saprolegniomycetes</taxon>
        <taxon>Saprolegniales</taxon>
        <taxon>Verrucalvaceae</taxon>
        <taxon>Aphanomyces</taxon>
    </lineage>
</organism>
<evidence type="ECO:0000256" key="2">
    <source>
        <dbReference type="ARBA" id="ARBA00022771"/>
    </source>
</evidence>
<keyword evidence="1" id="KW-0479">Metal-binding</keyword>
<dbReference type="Pfam" id="PF01363">
    <property type="entry name" value="FYVE"/>
    <property type="match status" value="1"/>
</dbReference>
<evidence type="ECO:0000256" key="5">
    <source>
        <dbReference type="SAM" id="MobiDB-lite"/>
    </source>
</evidence>
<dbReference type="InterPro" id="IPR052727">
    <property type="entry name" value="Rab4/Rab5_effector"/>
</dbReference>
<dbReference type="SUPFAM" id="SSF55961">
    <property type="entry name" value="Bet v1-like"/>
    <property type="match status" value="1"/>
</dbReference>
<dbReference type="GeneID" id="20089606"/>
<evidence type="ECO:0000313" key="7">
    <source>
        <dbReference type="EMBL" id="ETV93517.1"/>
    </source>
</evidence>
<feature type="compositionally biased region" description="Basic and acidic residues" evidence="5">
    <location>
        <begin position="436"/>
        <end position="460"/>
    </location>
</feature>
<dbReference type="InterPro" id="IPR017455">
    <property type="entry name" value="Znf_FYVE-rel"/>
</dbReference>
<feature type="region of interest" description="Disordered" evidence="5">
    <location>
        <begin position="614"/>
        <end position="633"/>
    </location>
</feature>
<gene>
    <name evidence="7" type="ORF">H310_12556</name>
</gene>
<dbReference type="Gene3D" id="3.30.40.10">
    <property type="entry name" value="Zinc/RING finger domain, C3HC4 (zinc finger)"/>
    <property type="match status" value="1"/>
</dbReference>
<feature type="compositionally biased region" description="Basic and acidic residues" evidence="5">
    <location>
        <begin position="500"/>
        <end position="527"/>
    </location>
</feature>
<feature type="compositionally biased region" description="Basic and acidic residues" evidence="5">
    <location>
        <begin position="538"/>
        <end position="554"/>
    </location>
</feature>
<dbReference type="CDD" id="cd00065">
    <property type="entry name" value="FYVE_like_SF"/>
    <property type="match status" value="1"/>
</dbReference>
<feature type="domain" description="FYVE-type" evidence="6">
    <location>
        <begin position="266"/>
        <end position="320"/>
    </location>
</feature>
<feature type="compositionally biased region" description="Basic and acidic residues" evidence="5">
    <location>
        <begin position="369"/>
        <end position="395"/>
    </location>
</feature>
<dbReference type="InterPro" id="IPR023393">
    <property type="entry name" value="START-like_dom_sf"/>
</dbReference>
<dbReference type="PANTHER" id="PTHR13510:SF44">
    <property type="entry name" value="RABENOSYN-5"/>
    <property type="match status" value="1"/>
</dbReference>
<dbReference type="InterPro" id="IPR013083">
    <property type="entry name" value="Znf_RING/FYVE/PHD"/>
</dbReference>
<evidence type="ECO:0000259" key="6">
    <source>
        <dbReference type="PROSITE" id="PS50178"/>
    </source>
</evidence>
<accession>A0A024TJK6</accession>